<dbReference type="PANTHER" id="PTHR15272:SF0">
    <property type="entry name" value="CHROMATIN ASSEMBLY FACTOR 1 SUBUNIT A"/>
    <property type="match status" value="1"/>
</dbReference>
<keyword evidence="6" id="KW-0539">Nucleus</keyword>
<evidence type="ECO:0000256" key="2">
    <source>
        <dbReference type="ARBA" id="ARBA00022705"/>
    </source>
</evidence>
<dbReference type="OrthoDB" id="79480at2759"/>
<evidence type="ECO:0000259" key="10">
    <source>
        <dbReference type="Pfam" id="PF21796"/>
    </source>
</evidence>
<feature type="compositionally biased region" description="Basic and acidic residues" evidence="7">
    <location>
        <begin position="22"/>
        <end position="33"/>
    </location>
</feature>
<feature type="domain" description="Chromatin assembly factor 1 subunit Cac1-like C-terminal" evidence="10">
    <location>
        <begin position="480"/>
        <end position="536"/>
    </location>
</feature>
<reference evidence="11 12" key="1">
    <citation type="submission" date="2020-06" db="EMBL/GenBank/DDBJ databases">
        <title>The yeast mating-type switching endonuclease HO is a domesticated member of an unorthodox homing genetic element family.</title>
        <authorList>
            <person name="Coughlan A.Y."/>
            <person name="Lombardi L."/>
            <person name="Braun-Galleani S."/>
            <person name="Martos A.R."/>
            <person name="Galeote V."/>
            <person name="Bigey F."/>
            <person name="Dequin S."/>
            <person name="Byrne K.P."/>
            <person name="Wolfe K.H."/>
        </authorList>
    </citation>
    <scope>NUCLEOTIDE SEQUENCE [LARGE SCALE GENOMIC DNA]</scope>
    <source>
        <strain evidence="11 12">CBS764</strain>
    </source>
</reference>
<dbReference type="Pfam" id="PF11600">
    <property type="entry name" value="CAF1A_acidic"/>
    <property type="match status" value="1"/>
</dbReference>
<feature type="domain" description="Chromatin assembly factor 1 subunit A dimerization" evidence="9">
    <location>
        <begin position="287"/>
        <end position="361"/>
    </location>
</feature>
<sequence length="548" mass="63187">MAAPGMDGEKRSILTLFSRNIGDSKESKDKHPNEPLGIVIDLEEPKESTIASEAASTVEPANAKKAVIESIEDAAEDEKTKRKELAALRREDLRQEKELKKKQREEEKRRREAVKEEQKRQKEQQREEERLKREERKKQKERQRLEIRKQKELEKTQKELEKQRKEEAKERAQSRIGNFFKKVSDSSKQSEEKSDYRKYFLPFYAKDGVVLPVDHFLSPLEERKKEVDRQLSLRSSADDTVLNWLVSKSAKRNGRVKFTAVSLLQQMTSKGKTDEELQSLLKMVPQKYIKFYENVRPPYIGTYSKDVTLPADNPFCTDGTGYDYGYDSDLEWINEEEEDGEQGGVDNLESGEEDEDEEDEEASEGEFEGFLDAEDGSNKSRPAGKRKFIGPLIPTVHLRSNIENLDEDDRKYFELAKVEFLAEQQPFPIDPYFLVNKAQSLNSSKRLADADRDSGSSSNSPSVSPEKKRPKTLITETAHLLKLFDEIHDSTFSLGTVTEIAQKNLPQYSKQTIKNTVKEYAVRGAGKGDFGRKWVIRDMKHWEDLRSL</sequence>
<feature type="region of interest" description="Disordered" evidence="7">
    <location>
        <begin position="21"/>
        <end position="45"/>
    </location>
</feature>
<evidence type="ECO:0000259" key="9">
    <source>
        <dbReference type="Pfam" id="PF12253"/>
    </source>
</evidence>
<feature type="compositionally biased region" description="Acidic residues" evidence="7">
    <location>
        <begin position="349"/>
        <end position="375"/>
    </location>
</feature>
<dbReference type="KEGG" id="tgb:HG536_0G03920"/>
<keyword evidence="3" id="KW-0227">DNA damage</keyword>
<evidence type="ECO:0000256" key="5">
    <source>
        <dbReference type="ARBA" id="ARBA00023204"/>
    </source>
</evidence>
<feature type="domain" description="Chromatin assembly factor 1 p150 subunit acidic region" evidence="8">
    <location>
        <begin position="78"/>
        <end position="208"/>
    </location>
</feature>
<name>A0A7G3ZLZ4_9SACH</name>
<dbReference type="GO" id="GO:0006334">
    <property type="term" value="P:nucleosome assembly"/>
    <property type="evidence" value="ECO:0007669"/>
    <property type="project" value="TreeGrafter"/>
</dbReference>
<feature type="region of interest" description="Disordered" evidence="7">
    <location>
        <begin position="72"/>
        <end position="175"/>
    </location>
</feature>
<dbReference type="InterPro" id="IPR021644">
    <property type="entry name" value="CAF-1_p150_acidic"/>
</dbReference>
<dbReference type="GeneID" id="59327771"/>
<dbReference type="GO" id="GO:0033186">
    <property type="term" value="C:CAF-1 complex"/>
    <property type="evidence" value="ECO:0007669"/>
    <property type="project" value="TreeGrafter"/>
</dbReference>
<protein>
    <recommendedName>
        <fullName evidence="13">Chromatin assembly factor 1 subunit p90</fullName>
    </recommendedName>
</protein>
<keyword evidence="2" id="KW-0235">DNA replication</keyword>
<dbReference type="GO" id="GO:0006281">
    <property type="term" value="P:DNA repair"/>
    <property type="evidence" value="ECO:0007669"/>
    <property type="project" value="UniProtKB-KW"/>
</dbReference>
<gene>
    <name evidence="11" type="ORF">HG536_0G03920</name>
</gene>
<dbReference type="Pfam" id="PF12253">
    <property type="entry name" value="CAF1A_dimeriz"/>
    <property type="match status" value="1"/>
</dbReference>
<keyword evidence="4" id="KW-0143">Chaperone</keyword>
<dbReference type="AlphaFoldDB" id="A0A7G3ZLZ4"/>
<dbReference type="GO" id="GO:0006260">
    <property type="term" value="P:DNA replication"/>
    <property type="evidence" value="ECO:0007669"/>
    <property type="project" value="UniProtKB-KW"/>
</dbReference>
<feature type="compositionally biased region" description="Basic and acidic residues" evidence="7">
    <location>
        <begin position="77"/>
        <end position="173"/>
    </location>
</feature>
<keyword evidence="12" id="KW-1185">Reference proteome</keyword>
<keyword evidence="5" id="KW-0234">DNA repair</keyword>
<dbReference type="EMBL" id="CP059252">
    <property type="protein sequence ID" value="QLL34530.1"/>
    <property type="molecule type" value="Genomic_DNA"/>
</dbReference>
<dbReference type="InterPro" id="IPR048800">
    <property type="entry name" value="Cac1-like_C"/>
</dbReference>
<dbReference type="Pfam" id="PF21796">
    <property type="entry name" value="Cac1_C"/>
    <property type="match status" value="1"/>
</dbReference>
<evidence type="ECO:0000256" key="3">
    <source>
        <dbReference type="ARBA" id="ARBA00022763"/>
    </source>
</evidence>
<accession>A0A7G3ZLZ4</accession>
<dbReference type="PANTHER" id="PTHR15272">
    <property type="entry name" value="CHROMATIN ASSEMBLY FACTOR 1 SUBUNIT A CAF-1 SUBUNIT A"/>
    <property type="match status" value="1"/>
</dbReference>
<evidence type="ECO:0000256" key="7">
    <source>
        <dbReference type="SAM" id="MobiDB-lite"/>
    </source>
</evidence>
<dbReference type="InterPro" id="IPR022043">
    <property type="entry name" value="CAF1A_DD"/>
</dbReference>
<evidence type="ECO:0000259" key="8">
    <source>
        <dbReference type="Pfam" id="PF11600"/>
    </source>
</evidence>
<feature type="region of interest" description="Disordered" evidence="7">
    <location>
        <begin position="445"/>
        <end position="471"/>
    </location>
</feature>
<dbReference type="RefSeq" id="XP_037141204.1">
    <property type="nucleotide sequence ID" value="XM_037285308.1"/>
</dbReference>
<feature type="region of interest" description="Disordered" evidence="7">
    <location>
        <begin position="337"/>
        <end position="386"/>
    </location>
</feature>
<evidence type="ECO:0008006" key="13">
    <source>
        <dbReference type="Google" id="ProtNLM"/>
    </source>
</evidence>
<dbReference type="GO" id="GO:0005634">
    <property type="term" value="C:nucleus"/>
    <property type="evidence" value="ECO:0007669"/>
    <property type="project" value="UniProtKB-SubCell"/>
</dbReference>
<comment type="subcellular location">
    <subcellularLocation>
        <location evidence="1">Nucleus</location>
    </subcellularLocation>
</comment>
<evidence type="ECO:0000313" key="11">
    <source>
        <dbReference type="EMBL" id="QLL34530.1"/>
    </source>
</evidence>
<evidence type="ECO:0000256" key="6">
    <source>
        <dbReference type="ARBA" id="ARBA00023242"/>
    </source>
</evidence>
<proteinExistence type="predicted"/>
<evidence type="ECO:0000313" key="12">
    <source>
        <dbReference type="Proteomes" id="UP000515788"/>
    </source>
</evidence>
<organism evidence="11 12">
    <name type="scientific">Torulaspora globosa</name>
    <dbReference type="NCBI Taxonomy" id="48254"/>
    <lineage>
        <taxon>Eukaryota</taxon>
        <taxon>Fungi</taxon>
        <taxon>Dikarya</taxon>
        <taxon>Ascomycota</taxon>
        <taxon>Saccharomycotina</taxon>
        <taxon>Saccharomycetes</taxon>
        <taxon>Saccharomycetales</taxon>
        <taxon>Saccharomycetaceae</taxon>
        <taxon>Torulaspora</taxon>
    </lineage>
</organism>
<dbReference type="Proteomes" id="UP000515788">
    <property type="component" value="Chromosome 7"/>
</dbReference>
<evidence type="ECO:0000256" key="1">
    <source>
        <dbReference type="ARBA" id="ARBA00004123"/>
    </source>
</evidence>
<feature type="compositionally biased region" description="Low complexity" evidence="7">
    <location>
        <begin position="455"/>
        <end position="464"/>
    </location>
</feature>
<evidence type="ECO:0000256" key="4">
    <source>
        <dbReference type="ARBA" id="ARBA00023186"/>
    </source>
</evidence>